<evidence type="ECO:0000313" key="1">
    <source>
        <dbReference type="EMBL" id="AYV84970.1"/>
    </source>
</evidence>
<organism evidence="1">
    <name type="scientific">Satyrvirus sp</name>
    <dbReference type="NCBI Taxonomy" id="2487771"/>
    <lineage>
        <taxon>Viruses</taxon>
        <taxon>Varidnaviria</taxon>
        <taxon>Bamfordvirae</taxon>
        <taxon>Nucleocytoviricota</taxon>
        <taxon>Megaviricetes</taxon>
        <taxon>Imitervirales</taxon>
        <taxon>Mimiviridae</taxon>
        <taxon>Megamimivirinae</taxon>
    </lineage>
</organism>
<proteinExistence type="predicted"/>
<dbReference type="EMBL" id="MK072437">
    <property type="protein sequence ID" value="AYV84970.1"/>
    <property type="molecule type" value="Genomic_DNA"/>
</dbReference>
<name>A0A3G5ACS3_9VIRU</name>
<gene>
    <name evidence="1" type="ORF">Satyrvirus1_56</name>
</gene>
<accession>A0A3G5ACS3</accession>
<protein>
    <submittedName>
        <fullName evidence="1">Uncharacterized protein</fullName>
    </submittedName>
</protein>
<sequence>MNNLKDIENFIRSTIYPKNVNFQREEILAYVFVTKFVDRYQQEILTRLRNLLTKIIKIMDSYYKNFEHEENSNVRNVAIAKGFDCGKCKNTGAVKPEYENIIGITKDGNIREIFFLFDEFVHKCCFIMSWLLYCHTINQIVQEYGLSETDIIKKLKFVAEVISGSKQKKFDDTKYLENFIRKFLGEKYKKYSGKGKTYTNYYPWQILETPSICNLWDIQEKEYTAHKLLYTIEYPRYIDMPKQLKPYFIEMGDPSKFDPPNICFESSGTFKHVPTLDQIKLPPLSDREISFLKINNREIEINRKINWKGGCCYYYPKDETVSYKISTDKIKPRMTSYSGHNILEFELLSLLDPDFEDWKIVYLLCIMATMVPYCHHSAHEIFSTATYFGIDYDIDSNYYNNFLNAINSYKFPPSFDKDEIKKLLFLVTQQVNSLGIN</sequence>
<reference evidence="1" key="1">
    <citation type="submission" date="2018-10" db="EMBL/GenBank/DDBJ databases">
        <title>Hidden diversity of soil giant viruses.</title>
        <authorList>
            <person name="Schulz F."/>
            <person name="Alteio L."/>
            <person name="Goudeau D."/>
            <person name="Ryan E.M."/>
            <person name="Malmstrom R.R."/>
            <person name="Blanchard J."/>
            <person name="Woyke T."/>
        </authorList>
    </citation>
    <scope>NUCLEOTIDE SEQUENCE</scope>
    <source>
        <strain evidence="1">SAV1</strain>
    </source>
</reference>